<accession>A0A3L0W4A8</accession>
<dbReference type="EMBL" id="RNRV01000034">
    <property type="protein sequence ID" value="MHO06049.1"/>
    <property type="molecule type" value="Genomic_DNA"/>
</dbReference>
<dbReference type="Pfam" id="PF04225">
    <property type="entry name" value="LysM_OapA"/>
    <property type="match status" value="1"/>
</dbReference>
<gene>
    <name evidence="3" type="ORF">D9F05_17015</name>
</gene>
<feature type="compositionally biased region" description="Basic residues" evidence="1">
    <location>
        <begin position="8"/>
        <end position="17"/>
    </location>
</feature>
<evidence type="ECO:0000313" key="3">
    <source>
        <dbReference type="EMBL" id="MHO06049.1"/>
    </source>
</evidence>
<dbReference type="Gene3D" id="3.10.450.350">
    <property type="match status" value="1"/>
</dbReference>
<feature type="domain" description="LysM" evidence="2">
    <location>
        <begin position="135"/>
        <end position="183"/>
    </location>
</feature>
<dbReference type="GO" id="GO:0042834">
    <property type="term" value="F:peptidoglycan binding"/>
    <property type="evidence" value="ECO:0007669"/>
    <property type="project" value="InterPro"/>
</dbReference>
<evidence type="ECO:0000256" key="1">
    <source>
        <dbReference type="SAM" id="MobiDB-lite"/>
    </source>
</evidence>
<protein>
    <submittedName>
        <fullName evidence="3">Opacity-associated protein A</fullName>
    </submittedName>
</protein>
<dbReference type="AlphaFoldDB" id="A0A3L0W4A8"/>
<proteinExistence type="predicted"/>
<organism evidence="3">
    <name type="scientific">Escherichia coli</name>
    <dbReference type="NCBI Taxonomy" id="562"/>
    <lineage>
        <taxon>Bacteria</taxon>
        <taxon>Pseudomonadati</taxon>
        <taxon>Pseudomonadota</taxon>
        <taxon>Gammaproteobacteria</taxon>
        <taxon>Enterobacterales</taxon>
        <taxon>Enterobacteriaceae</taxon>
        <taxon>Escherichia</taxon>
    </lineage>
</organism>
<feature type="region of interest" description="Disordered" evidence="1">
    <location>
        <begin position="1"/>
        <end position="27"/>
    </location>
</feature>
<sequence>MPTPDRRPRGHNRRAQQRRQDESQGSLLHRINAATLPLRQRIGQGMRGLGQRGQEAGAGKFKLANPLPRKHTIGLLVLVPIWLLLLAWEPAPAMPTTAPSGSLAVPLAVPAEALTTGNGTSAAKPVEEKVDGSWLQHDVQAGETLYSIWRKFELPGAELSRLIAIEGPDRPLTRLQSGKSVFILVDDNRRIQRVEIRSYGQAIYRYDRQGQGFALKE</sequence>
<evidence type="ECO:0000259" key="2">
    <source>
        <dbReference type="PROSITE" id="PS51782"/>
    </source>
</evidence>
<dbReference type="PROSITE" id="PS51782">
    <property type="entry name" value="LYSM"/>
    <property type="match status" value="1"/>
</dbReference>
<dbReference type="InterPro" id="IPR018392">
    <property type="entry name" value="LysM"/>
</dbReference>
<name>A0A3L0W4A8_ECOLX</name>
<reference evidence="3" key="1">
    <citation type="submission" date="2018-10" db="EMBL/GenBank/DDBJ databases">
        <authorList>
            <consortium name="NARMS: The National Antimicrobial Resistance Monitoring System"/>
        </authorList>
    </citation>
    <scope>NUCLEOTIDE SEQUENCE [LARGE SCALE GENOMIC DNA]</scope>
    <source>
        <strain evidence="3">CVM N17EC0388</strain>
    </source>
</reference>
<dbReference type="InterPro" id="IPR007340">
    <property type="entry name" value="LysM_Opacity-associatedA"/>
</dbReference>
<comment type="caution">
    <text evidence="3">The sequence shown here is derived from an EMBL/GenBank/DDBJ whole genome shotgun (WGS) entry which is preliminary data.</text>
</comment>